<dbReference type="AlphaFoldDB" id="A0A0R1ECI7"/>
<sequence length="186" mass="20504">MPLSEEEGSAGSSPKCILCEKSLASASVVKIKCGHKFHKNCFEVYSKTSNTCPICKEPQHHTRLQKRQNTPSRSAPANNEDSGQAEIPQQLIGNMVAEQVKAMQNELLTQNGSLQKCNSNVGMNGIVFGAAMAIKSTFLATSLSPTPCAFCNASGHSTYYCQKFKTYTNRFQEEKRLTLHKLPLDW</sequence>
<dbReference type="InterPro" id="IPR013083">
    <property type="entry name" value="Znf_RING/FYVE/PHD"/>
</dbReference>
<proteinExistence type="predicted"/>
<gene>
    <name evidence="6" type="primary">Dyak\GE28626</name>
    <name evidence="6" type="synonym">GE28626</name>
    <name evidence="6" type="ORF">Dyak_GE28626</name>
</gene>
<evidence type="ECO:0000256" key="2">
    <source>
        <dbReference type="ARBA" id="ARBA00022833"/>
    </source>
</evidence>
<name>A0A0R1ECI7_DROYA</name>
<dbReference type="SUPFAM" id="SSF57850">
    <property type="entry name" value="RING/U-box"/>
    <property type="match status" value="1"/>
</dbReference>
<keyword evidence="2" id="KW-0862">Zinc</keyword>
<dbReference type="Pfam" id="PF13639">
    <property type="entry name" value="zf-RING_2"/>
    <property type="match status" value="1"/>
</dbReference>
<reference evidence="6 7" key="2">
    <citation type="journal article" date="2007" name="PLoS Biol.">
        <title>Principles of genome evolution in the Drosophila melanogaster species group.</title>
        <authorList>
            <person name="Ranz J.M."/>
            <person name="Maurin D."/>
            <person name="Chan Y.S."/>
            <person name="von Grotthuss M."/>
            <person name="Hillier L.W."/>
            <person name="Roote J."/>
            <person name="Ashburner M."/>
            <person name="Bergman C.M."/>
        </authorList>
    </citation>
    <scope>NUCLEOTIDE SEQUENCE [LARGE SCALE GENOMIC DNA]</scope>
    <source>
        <strain evidence="7">Tai18E2 / Tucson 14021-0261.01</strain>
    </source>
</reference>
<feature type="region of interest" description="Disordered" evidence="4">
    <location>
        <begin position="60"/>
        <end position="83"/>
    </location>
</feature>
<dbReference type="GO" id="GO:0008270">
    <property type="term" value="F:zinc ion binding"/>
    <property type="evidence" value="ECO:0007669"/>
    <property type="project" value="UniProtKB-KW"/>
</dbReference>
<evidence type="ECO:0000259" key="5">
    <source>
        <dbReference type="PROSITE" id="PS50089"/>
    </source>
</evidence>
<accession>A0A0R1ECI7</accession>
<dbReference type="InterPro" id="IPR001841">
    <property type="entry name" value="Znf_RING"/>
</dbReference>
<evidence type="ECO:0000256" key="4">
    <source>
        <dbReference type="SAM" id="MobiDB-lite"/>
    </source>
</evidence>
<evidence type="ECO:0000256" key="3">
    <source>
        <dbReference type="PROSITE-ProRule" id="PRU00175"/>
    </source>
</evidence>
<dbReference type="SMART" id="SM00184">
    <property type="entry name" value="RING"/>
    <property type="match status" value="1"/>
</dbReference>
<evidence type="ECO:0000313" key="7">
    <source>
        <dbReference type="Proteomes" id="UP000002282"/>
    </source>
</evidence>
<dbReference type="KEGG" id="dya:Dyak_GE28626"/>
<organism evidence="6 7">
    <name type="scientific">Drosophila yakuba</name>
    <name type="common">Fruit fly</name>
    <dbReference type="NCBI Taxonomy" id="7245"/>
    <lineage>
        <taxon>Eukaryota</taxon>
        <taxon>Metazoa</taxon>
        <taxon>Ecdysozoa</taxon>
        <taxon>Arthropoda</taxon>
        <taxon>Hexapoda</taxon>
        <taxon>Insecta</taxon>
        <taxon>Pterygota</taxon>
        <taxon>Neoptera</taxon>
        <taxon>Endopterygota</taxon>
        <taxon>Diptera</taxon>
        <taxon>Brachycera</taxon>
        <taxon>Muscomorpha</taxon>
        <taxon>Ephydroidea</taxon>
        <taxon>Drosophilidae</taxon>
        <taxon>Drosophila</taxon>
        <taxon>Sophophora</taxon>
    </lineage>
</organism>
<dbReference type="Gene3D" id="3.30.40.10">
    <property type="entry name" value="Zinc/RING finger domain, C3HC4 (zinc finger)"/>
    <property type="match status" value="1"/>
</dbReference>
<keyword evidence="1 3" id="KW-0863">Zinc-finger</keyword>
<feature type="compositionally biased region" description="Polar residues" evidence="4">
    <location>
        <begin position="67"/>
        <end position="82"/>
    </location>
</feature>
<feature type="domain" description="RING-type" evidence="5">
    <location>
        <begin position="16"/>
        <end position="56"/>
    </location>
</feature>
<dbReference type="OrthoDB" id="7701707at2759"/>
<dbReference type="EMBL" id="CH891608">
    <property type="protein sequence ID" value="KRK05137.1"/>
    <property type="molecule type" value="Genomic_DNA"/>
</dbReference>
<dbReference type="Proteomes" id="UP000002282">
    <property type="component" value="Unassembled WGS sequence"/>
</dbReference>
<protein>
    <recommendedName>
        <fullName evidence="5">RING-type domain-containing protein</fullName>
    </recommendedName>
</protein>
<evidence type="ECO:0000256" key="1">
    <source>
        <dbReference type="ARBA" id="ARBA00022771"/>
    </source>
</evidence>
<evidence type="ECO:0000313" key="6">
    <source>
        <dbReference type="EMBL" id="KRK05137.1"/>
    </source>
</evidence>
<dbReference type="PROSITE" id="PS50089">
    <property type="entry name" value="ZF_RING_2"/>
    <property type="match status" value="1"/>
</dbReference>
<keyword evidence="7" id="KW-1185">Reference proteome</keyword>
<keyword evidence="1 3" id="KW-0479">Metal-binding</keyword>
<reference evidence="6 7" key="1">
    <citation type="journal article" date="2007" name="Nature">
        <title>Evolution of genes and genomes on the Drosophila phylogeny.</title>
        <authorList>
            <consortium name="Drosophila 12 Genomes Consortium"/>
            <person name="Clark A.G."/>
            <person name="Eisen M.B."/>
            <person name="Smith D.R."/>
            <person name="Bergman C.M."/>
            <person name="Oliver B."/>
            <person name="Markow T.A."/>
            <person name="Kaufman T.C."/>
            <person name="Kellis M."/>
            <person name="Gelbart W."/>
            <person name="Iyer V.N."/>
            <person name="Pollard D.A."/>
            <person name="Sackton T.B."/>
            <person name="Larracuente A.M."/>
            <person name="Singh N.D."/>
            <person name="Abad J.P."/>
            <person name="Abt D.N."/>
            <person name="Adryan B."/>
            <person name="Aguade M."/>
            <person name="Akashi H."/>
            <person name="Anderson W.W."/>
            <person name="Aquadro C.F."/>
            <person name="Ardell D.H."/>
            <person name="Arguello R."/>
            <person name="Artieri C.G."/>
            <person name="Barbash D.A."/>
            <person name="Barker D."/>
            <person name="Barsanti P."/>
            <person name="Batterham P."/>
            <person name="Batzoglou S."/>
            <person name="Begun D."/>
            <person name="Bhutkar A."/>
            <person name="Blanco E."/>
            <person name="Bosak S.A."/>
            <person name="Bradley R.K."/>
            <person name="Brand A.D."/>
            <person name="Brent M.R."/>
            <person name="Brooks A.N."/>
            <person name="Brown R.H."/>
            <person name="Butlin R.K."/>
            <person name="Caggese C."/>
            <person name="Calvi B.R."/>
            <person name="Bernardo de Carvalho A."/>
            <person name="Caspi A."/>
            <person name="Castrezana S."/>
            <person name="Celniker S.E."/>
            <person name="Chang J.L."/>
            <person name="Chapple C."/>
            <person name="Chatterji S."/>
            <person name="Chinwalla A."/>
            <person name="Civetta A."/>
            <person name="Clifton S.W."/>
            <person name="Comeron J.M."/>
            <person name="Costello J.C."/>
            <person name="Coyne J.A."/>
            <person name="Daub J."/>
            <person name="David R.G."/>
            <person name="Delcher A.L."/>
            <person name="Delehaunty K."/>
            <person name="Do C.B."/>
            <person name="Ebling H."/>
            <person name="Edwards K."/>
            <person name="Eickbush T."/>
            <person name="Evans J.D."/>
            <person name="Filipski A."/>
            <person name="Findeiss S."/>
            <person name="Freyhult E."/>
            <person name="Fulton L."/>
            <person name="Fulton R."/>
            <person name="Garcia A.C."/>
            <person name="Gardiner A."/>
            <person name="Garfield D.A."/>
            <person name="Garvin B.E."/>
            <person name="Gibson G."/>
            <person name="Gilbert D."/>
            <person name="Gnerre S."/>
            <person name="Godfrey J."/>
            <person name="Good R."/>
            <person name="Gotea V."/>
            <person name="Gravely B."/>
            <person name="Greenberg A.J."/>
            <person name="Griffiths-Jones S."/>
            <person name="Gross S."/>
            <person name="Guigo R."/>
            <person name="Gustafson E.A."/>
            <person name="Haerty W."/>
            <person name="Hahn M.W."/>
            <person name="Halligan D.L."/>
            <person name="Halpern A.L."/>
            <person name="Halter G.M."/>
            <person name="Han M.V."/>
            <person name="Heger A."/>
            <person name="Hillier L."/>
            <person name="Hinrichs A.S."/>
            <person name="Holmes I."/>
            <person name="Hoskins R.A."/>
            <person name="Hubisz M.J."/>
            <person name="Hultmark D."/>
            <person name="Huntley M.A."/>
            <person name="Jaffe D.B."/>
            <person name="Jagadeeshan S."/>
            <person name="Jeck W.R."/>
            <person name="Johnson J."/>
            <person name="Jones C.D."/>
            <person name="Jordan W.C."/>
            <person name="Karpen G.H."/>
            <person name="Kataoka E."/>
            <person name="Keightley P.D."/>
            <person name="Kheradpour P."/>
            <person name="Kirkness E.F."/>
            <person name="Koerich L.B."/>
            <person name="Kristiansen K."/>
            <person name="Kudrna D."/>
            <person name="Kulathinal R.J."/>
            <person name="Kumar S."/>
            <person name="Kwok R."/>
            <person name="Lander E."/>
            <person name="Langley C.H."/>
            <person name="Lapoint R."/>
            <person name="Lazzaro B.P."/>
            <person name="Lee S.J."/>
            <person name="Levesque L."/>
            <person name="Li R."/>
            <person name="Lin C.F."/>
            <person name="Lin M.F."/>
            <person name="Lindblad-Toh K."/>
            <person name="Llopart A."/>
            <person name="Long M."/>
            <person name="Low L."/>
            <person name="Lozovsky E."/>
            <person name="Lu J."/>
            <person name="Luo M."/>
            <person name="Machado C.A."/>
            <person name="Makalowski W."/>
            <person name="Marzo M."/>
            <person name="Matsuda M."/>
            <person name="Matzkin L."/>
            <person name="McAllister B."/>
            <person name="McBride C.S."/>
            <person name="McKernan B."/>
            <person name="McKernan K."/>
            <person name="Mendez-Lago M."/>
            <person name="Minx P."/>
            <person name="Mollenhauer M.U."/>
            <person name="Montooth K."/>
            <person name="Mount S.M."/>
            <person name="Mu X."/>
            <person name="Myers E."/>
            <person name="Negre B."/>
            <person name="Newfeld S."/>
            <person name="Nielsen R."/>
            <person name="Noor M.A."/>
            <person name="O'Grady P."/>
            <person name="Pachter L."/>
            <person name="Papaceit M."/>
            <person name="Parisi M.J."/>
            <person name="Parisi M."/>
            <person name="Parts L."/>
            <person name="Pedersen J.S."/>
            <person name="Pesole G."/>
            <person name="Phillippy A.M."/>
            <person name="Ponting C.P."/>
            <person name="Pop M."/>
            <person name="Porcelli D."/>
            <person name="Powell J.R."/>
            <person name="Prohaska S."/>
            <person name="Pruitt K."/>
            <person name="Puig M."/>
            <person name="Quesneville H."/>
            <person name="Ram K.R."/>
            <person name="Rand D."/>
            <person name="Rasmussen M.D."/>
            <person name="Reed L.K."/>
            <person name="Reenan R."/>
            <person name="Reily A."/>
            <person name="Remington K.A."/>
            <person name="Rieger T.T."/>
            <person name="Ritchie M.G."/>
            <person name="Robin C."/>
            <person name="Rogers Y.H."/>
            <person name="Rohde C."/>
            <person name="Rozas J."/>
            <person name="Rubenfield M.J."/>
            <person name="Ruiz A."/>
            <person name="Russo S."/>
            <person name="Salzberg S.L."/>
            <person name="Sanchez-Gracia A."/>
            <person name="Saranga D.J."/>
            <person name="Sato H."/>
            <person name="Schaeffer S.W."/>
            <person name="Schatz M.C."/>
            <person name="Schlenke T."/>
            <person name="Schwartz R."/>
            <person name="Segarra C."/>
            <person name="Singh R.S."/>
            <person name="Sirot L."/>
            <person name="Sirota M."/>
            <person name="Sisneros N.B."/>
            <person name="Smith C.D."/>
            <person name="Smith T.F."/>
            <person name="Spieth J."/>
            <person name="Stage D.E."/>
            <person name="Stark A."/>
            <person name="Stephan W."/>
            <person name="Strausberg R.L."/>
            <person name="Strempel S."/>
            <person name="Sturgill D."/>
            <person name="Sutton G."/>
            <person name="Sutton G.G."/>
            <person name="Tao W."/>
            <person name="Teichmann S."/>
            <person name="Tobari Y.N."/>
            <person name="Tomimura Y."/>
            <person name="Tsolas J.M."/>
            <person name="Valente V.L."/>
            <person name="Venter E."/>
            <person name="Venter J.C."/>
            <person name="Vicario S."/>
            <person name="Vieira F.G."/>
            <person name="Vilella A.J."/>
            <person name="Villasante A."/>
            <person name="Walenz B."/>
            <person name="Wang J."/>
            <person name="Wasserman M."/>
            <person name="Watts T."/>
            <person name="Wilson D."/>
            <person name="Wilson R.K."/>
            <person name="Wing R.A."/>
            <person name="Wolfner M.F."/>
            <person name="Wong A."/>
            <person name="Wong G.K."/>
            <person name="Wu C.I."/>
            <person name="Wu G."/>
            <person name="Yamamoto D."/>
            <person name="Yang H.P."/>
            <person name="Yang S.P."/>
            <person name="Yorke J.A."/>
            <person name="Yoshida K."/>
            <person name="Zdobnov E."/>
            <person name="Zhang P."/>
            <person name="Zhang Y."/>
            <person name="Zimin A.V."/>
            <person name="Baldwin J."/>
            <person name="Abdouelleil A."/>
            <person name="Abdulkadir J."/>
            <person name="Abebe A."/>
            <person name="Abera B."/>
            <person name="Abreu J."/>
            <person name="Acer S.C."/>
            <person name="Aftuck L."/>
            <person name="Alexander A."/>
            <person name="An P."/>
            <person name="Anderson E."/>
            <person name="Anderson S."/>
            <person name="Arachi H."/>
            <person name="Azer M."/>
            <person name="Bachantsang P."/>
            <person name="Barry A."/>
            <person name="Bayul T."/>
            <person name="Berlin A."/>
            <person name="Bessette D."/>
            <person name="Bloom T."/>
            <person name="Blye J."/>
            <person name="Boguslavskiy L."/>
            <person name="Bonnet C."/>
            <person name="Boukhgalter B."/>
            <person name="Bourzgui I."/>
            <person name="Brown A."/>
            <person name="Cahill P."/>
            <person name="Channer S."/>
            <person name="Cheshatsang Y."/>
            <person name="Chuda L."/>
            <person name="Citroen M."/>
            <person name="Collymore A."/>
            <person name="Cooke P."/>
            <person name="Costello M."/>
            <person name="D'Aco K."/>
            <person name="Daza R."/>
            <person name="De Haan G."/>
            <person name="DeGray S."/>
            <person name="DeMaso C."/>
            <person name="Dhargay N."/>
            <person name="Dooley K."/>
            <person name="Dooley E."/>
            <person name="Doricent M."/>
            <person name="Dorje P."/>
            <person name="Dorjee K."/>
            <person name="Dupes A."/>
            <person name="Elong R."/>
            <person name="Falk J."/>
            <person name="Farina A."/>
            <person name="Faro S."/>
            <person name="Ferguson D."/>
            <person name="Fisher S."/>
            <person name="Foley C.D."/>
            <person name="Franke A."/>
            <person name="Friedrich D."/>
            <person name="Gadbois L."/>
            <person name="Gearin G."/>
            <person name="Gearin C.R."/>
            <person name="Giannoukos G."/>
            <person name="Goode T."/>
            <person name="Graham J."/>
            <person name="Grandbois E."/>
            <person name="Grewal S."/>
            <person name="Gyaltsen K."/>
            <person name="Hafez N."/>
            <person name="Hagos B."/>
            <person name="Hall J."/>
            <person name="Henson C."/>
            <person name="Hollinger A."/>
            <person name="Honan T."/>
            <person name="Huard M.D."/>
            <person name="Hughes L."/>
            <person name="Hurhula B."/>
            <person name="Husby M.E."/>
            <person name="Kamat A."/>
            <person name="Kanga B."/>
            <person name="Kashin S."/>
            <person name="Khazanovich D."/>
            <person name="Kisner P."/>
            <person name="Lance K."/>
            <person name="Lara M."/>
            <person name="Lee W."/>
            <person name="Lennon N."/>
            <person name="Letendre F."/>
            <person name="LeVine R."/>
            <person name="Lipovsky A."/>
            <person name="Liu X."/>
            <person name="Liu J."/>
            <person name="Liu S."/>
            <person name="Lokyitsang T."/>
            <person name="Lokyitsang Y."/>
            <person name="Lubonja R."/>
            <person name="Lui A."/>
            <person name="MacDonald P."/>
            <person name="Magnisalis V."/>
            <person name="Maru K."/>
            <person name="Matthews C."/>
            <person name="McCusker W."/>
            <person name="McDonough S."/>
            <person name="Mehta T."/>
            <person name="Meldrim J."/>
            <person name="Meneus L."/>
            <person name="Mihai O."/>
            <person name="Mihalev A."/>
            <person name="Mihova T."/>
            <person name="Mittelman R."/>
            <person name="Mlenga V."/>
            <person name="Montmayeur A."/>
            <person name="Mulrain L."/>
            <person name="Navidi A."/>
            <person name="Naylor J."/>
            <person name="Negash T."/>
            <person name="Nguyen T."/>
            <person name="Nguyen N."/>
            <person name="Nicol R."/>
            <person name="Norbu C."/>
            <person name="Norbu N."/>
            <person name="Novod N."/>
            <person name="O'Neill B."/>
            <person name="Osman S."/>
            <person name="Markiewicz E."/>
            <person name="Oyono O.L."/>
            <person name="Patti C."/>
            <person name="Phunkhang P."/>
            <person name="Pierre F."/>
            <person name="Priest M."/>
            <person name="Raghuraman S."/>
            <person name="Rege F."/>
            <person name="Reyes R."/>
            <person name="Rise C."/>
            <person name="Rogov P."/>
            <person name="Ross K."/>
            <person name="Ryan E."/>
            <person name="Settipalli S."/>
            <person name="Shea T."/>
            <person name="Sherpa N."/>
            <person name="Shi L."/>
            <person name="Shih D."/>
            <person name="Sparrow T."/>
            <person name="Spaulding J."/>
            <person name="Stalker J."/>
            <person name="Stange-Thomann N."/>
            <person name="Stavropoulos S."/>
            <person name="Stone C."/>
            <person name="Strader C."/>
            <person name="Tesfaye S."/>
            <person name="Thomson T."/>
            <person name="Thoulutsang Y."/>
            <person name="Thoulutsang D."/>
            <person name="Topham K."/>
            <person name="Topping I."/>
            <person name="Tsamla T."/>
            <person name="Vassiliev H."/>
            <person name="Vo A."/>
            <person name="Wangchuk T."/>
            <person name="Wangdi T."/>
            <person name="Weiand M."/>
            <person name="Wilkinson J."/>
            <person name="Wilson A."/>
            <person name="Yadav S."/>
            <person name="Young G."/>
            <person name="Yu Q."/>
            <person name="Zembek L."/>
            <person name="Zhong D."/>
            <person name="Zimmer A."/>
            <person name="Zwirko Z."/>
            <person name="Jaffe D.B."/>
            <person name="Alvarez P."/>
            <person name="Brockman W."/>
            <person name="Butler J."/>
            <person name="Chin C."/>
            <person name="Gnerre S."/>
            <person name="Grabherr M."/>
            <person name="Kleber M."/>
            <person name="Mauceli E."/>
            <person name="MacCallum I."/>
        </authorList>
    </citation>
    <scope>NUCLEOTIDE SEQUENCE [LARGE SCALE GENOMIC DNA]</scope>
    <source>
        <strain evidence="7">Tai18E2 / Tucson 14021-0261.01</strain>
    </source>
</reference>